<dbReference type="Proteomes" id="UP000015105">
    <property type="component" value="Chromosome 7D"/>
</dbReference>
<reference evidence="3" key="2">
    <citation type="journal article" date="2017" name="Nat. Plants">
        <title>The Aegilops tauschii genome reveals multiple impacts of transposons.</title>
        <authorList>
            <person name="Zhao G."/>
            <person name="Zou C."/>
            <person name="Li K."/>
            <person name="Wang K."/>
            <person name="Li T."/>
            <person name="Gao L."/>
            <person name="Zhang X."/>
            <person name="Wang H."/>
            <person name="Yang Z."/>
            <person name="Liu X."/>
            <person name="Jiang W."/>
            <person name="Mao L."/>
            <person name="Kong X."/>
            <person name="Jiao Y."/>
            <person name="Jia J."/>
        </authorList>
    </citation>
    <scope>NUCLEOTIDE SEQUENCE [LARGE SCALE GENOMIC DNA]</scope>
    <source>
        <strain evidence="3">cv. AL8/78</strain>
    </source>
</reference>
<keyword evidence="3" id="KW-1185">Reference proteome</keyword>
<protein>
    <recommendedName>
        <fullName evidence="4">DUF1618 domain-containing protein</fullName>
    </recommendedName>
</protein>
<evidence type="ECO:0008006" key="4">
    <source>
        <dbReference type="Google" id="ProtNLM"/>
    </source>
</evidence>
<reference evidence="2" key="3">
    <citation type="journal article" date="2017" name="Nature">
        <title>Genome sequence of the progenitor of the wheat D genome Aegilops tauschii.</title>
        <authorList>
            <person name="Luo M.C."/>
            <person name="Gu Y.Q."/>
            <person name="Puiu D."/>
            <person name="Wang H."/>
            <person name="Twardziok S.O."/>
            <person name="Deal K.R."/>
            <person name="Huo N."/>
            <person name="Zhu T."/>
            <person name="Wang L."/>
            <person name="Wang Y."/>
            <person name="McGuire P.E."/>
            <person name="Liu S."/>
            <person name="Long H."/>
            <person name="Ramasamy R.K."/>
            <person name="Rodriguez J.C."/>
            <person name="Van S.L."/>
            <person name="Yuan L."/>
            <person name="Wang Z."/>
            <person name="Xia Z."/>
            <person name="Xiao L."/>
            <person name="Anderson O.D."/>
            <person name="Ouyang S."/>
            <person name="Liang Y."/>
            <person name="Zimin A.V."/>
            <person name="Pertea G."/>
            <person name="Qi P."/>
            <person name="Bennetzen J.L."/>
            <person name="Dai X."/>
            <person name="Dawson M.W."/>
            <person name="Muller H.G."/>
            <person name="Kugler K."/>
            <person name="Rivarola-Duarte L."/>
            <person name="Spannagl M."/>
            <person name="Mayer K.F.X."/>
            <person name="Lu F.H."/>
            <person name="Bevan M.W."/>
            <person name="Leroy P."/>
            <person name="Li P."/>
            <person name="You F.M."/>
            <person name="Sun Q."/>
            <person name="Liu Z."/>
            <person name="Lyons E."/>
            <person name="Wicker T."/>
            <person name="Salzberg S.L."/>
            <person name="Devos K.M."/>
            <person name="Dvorak J."/>
        </authorList>
    </citation>
    <scope>NUCLEOTIDE SEQUENCE [LARGE SCALE GENOMIC DNA]</scope>
    <source>
        <strain evidence="2">cv. AL8/78</strain>
    </source>
</reference>
<feature type="compositionally biased region" description="Acidic residues" evidence="1">
    <location>
        <begin position="55"/>
        <end position="64"/>
    </location>
</feature>
<reference evidence="3" key="1">
    <citation type="journal article" date="2014" name="Science">
        <title>Ancient hybridizations among the ancestral genomes of bread wheat.</title>
        <authorList>
            <consortium name="International Wheat Genome Sequencing Consortium,"/>
            <person name="Marcussen T."/>
            <person name="Sandve S.R."/>
            <person name="Heier L."/>
            <person name="Spannagl M."/>
            <person name="Pfeifer M."/>
            <person name="Jakobsen K.S."/>
            <person name="Wulff B.B."/>
            <person name="Steuernagel B."/>
            <person name="Mayer K.F."/>
            <person name="Olsen O.A."/>
        </authorList>
    </citation>
    <scope>NUCLEOTIDE SEQUENCE [LARGE SCALE GENOMIC DNA]</scope>
    <source>
        <strain evidence="3">cv. AL8/78</strain>
    </source>
</reference>
<name>A0A453QQG5_AEGTS</name>
<evidence type="ECO:0000313" key="3">
    <source>
        <dbReference type="Proteomes" id="UP000015105"/>
    </source>
</evidence>
<accession>A0A453QQG5</accession>
<evidence type="ECO:0000313" key="2">
    <source>
        <dbReference type="EnsemblPlants" id="AET7Gv20278500.1"/>
    </source>
</evidence>
<dbReference type="EnsemblPlants" id="AET7Gv20278500.1">
    <property type="protein sequence ID" value="AET7Gv20278500.1"/>
    <property type="gene ID" value="AET7Gv20278500"/>
</dbReference>
<feature type="region of interest" description="Disordered" evidence="1">
    <location>
        <begin position="44"/>
        <end position="64"/>
    </location>
</feature>
<proteinExistence type="predicted"/>
<feature type="compositionally biased region" description="Polar residues" evidence="1">
    <location>
        <begin position="44"/>
        <end position="54"/>
    </location>
</feature>
<evidence type="ECO:0000256" key="1">
    <source>
        <dbReference type="SAM" id="MobiDB-lite"/>
    </source>
</evidence>
<dbReference type="AlphaFoldDB" id="A0A453QQG5"/>
<reference evidence="2" key="5">
    <citation type="journal article" date="2021" name="G3 (Bethesda)">
        <title>Aegilops tauschii genome assembly Aet v5.0 features greater sequence contiguity and improved annotation.</title>
        <authorList>
            <person name="Wang L."/>
            <person name="Zhu T."/>
            <person name="Rodriguez J.C."/>
            <person name="Deal K.R."/>
            <person name="Dubcovsky J."/>
            <person name="McGuire P.E."/>
            <person name="Lux T."/>
            <person name="Spannagl M."/>
            <person name="Mayer K.F.X."/>
            <person name="Baldrich P."/>
            <person name="Meyers B.C."/>
            <person name="Huo N."/>
            <person name="Gu Y.Q."/>
            <person name="Zhou H."/>
            <person name="Devos K.M."/>
            <person name="Bennetzen J.L."/>
            <person name="Unver T."/>
            <person name="Budak H."/>
            <person name="Gulick P.J."/>
            <person name="Galiba G."/>
            <person name="Kalapos B."/>
            <person name="Nelson D.R."/>
            <person name="Li P."/>
            <person name="You F.M."/>
            <person name="Luo M.C."/>
            <person name="Dvorak J."/>
        </authorList>
    </citation>
    <scope>NUCLEOTIDE SEQUENCE [LARGE SCALE GENOMIC DNA]</scope>
    <source>
        <strain evidence="2">cv. AL8/78</strain>
    </source>
</reference>
<sequence>VSLSGDGGGDEDEFAVVQLAKFVHIPGSAPKMGAELCVFCSRLPSSSSKSNTNTQDDDDDGVAEGEWEVLELSIQHAEEEFFDLKGWSADGAVTFGKSICWFDYHQGGILRYTPPPLAGIIAESSSSISYIRLPVDNRPKTLSRTDQLLE</sequence>
<organism evidence="2 3">
    <name type="scientific">Aegilops tauschii subsp. strangulata</name>
    <name type="common">Goatgrass</name>
    <dbReference type="NCBI Taxonomy" id="200361"/>
    <lineage>
        <taxon>Eukaryota</taxon>
        <taxon>Viridiplantae</taxon>
        <taxon>Streptophyta</taxon>
        <taxon>Embryophyta</taxon>
        <taxon>Tracheophyta</taxon>
        <taxon>Spermatophyta</taxon>
        <taxon>Magnoliopsida</taxon>
        <taxon>Liliopsida</taxon>
        <taxon>Poales</taxon>
        <taxon>Poaceae</taxon>
        <taxon>BOP clade</taxon>
        <taxon>Pooideae</taxon>
        <taxon>Triticodae</taxon>
        <taxon>Triticeae</taxon>
        <taxon>Triticinae</taxon>
        <taxon>Aegilops</taxon>
    </lineage>
</organism>
<dbReference type="Gramene" id="AET7Gv20278500.1">
    <property type="protein sequence ID" value="AET7Gv20278500.1"/>
    <property type="gene ID" value="AET7Gv20278500"/>
</dbReference>
<reference evidence="2" key="4">
    <citation type="submission" date="2019-03" db="UniProtKB">
        <authorList>
            <consortium name="EnsemblPlants"/>
        </authorList>
    </citation>
    <scope>IDENTIFICATION</scope>
</reference>